<comment type="caution">
    <text evidence="1">The sequence shown here is derived from an EMBL/GenBank/DDBJ whole genome shotgun (WGS) entry which is preliminary data.</text>
</comment>
<evidence type="ECO:0000313" key="1">
    <source>
        <dbReference type="EMBL" id="KAA3672246.1"/>
    </source>
</evidence>
<proteinExistence type="predicted"/>
<dbReference type="Proteomes" id="UP000324629">
    <property type="component" value="Unassembled WGS sequence"/>
</dbReference>
<dbReference type="GO" id="GO:0003676">
    <property type="term" value="F:nucleic acid binding"/>
    <property type="evidence" value="ECO:0007669"/>
    <property type="project" value="InterPro"/>
</dbReference>
<dbReference type="InterPro" id="IPR036397">
    <property type="entry name" value="RNaseH_sf"/>
</dbReference>
<organism evidence="1 2">
    <name type="scientific">Paragonimus westermani</name>
    <dbReference type="NCBI Taxonomy" id="34504"/>
    <lineage>
        <taxon>Eukaryota</taxon>
        <taxon>Metazoa</taxon>
        <taxon>Spiralia</taxon>
        <taxon>Lophotrochozoa</taxon>
        <taxon>Platyhelminthes</taxon>
        <taxon>Trematoda</taxon>
        <taxon>Digenea</taxon>
        <taxon>Plagiorchiida</taxon>
        <taxon>Troglotremata</taxon>
        <taxon>Troglotrematidae</taxon>
        <taxon>Paragonimus</taxon>
    </lineage>
</organism>
<reference evidence="1 2" key="1">
    <citation type="journal article" date="2019" name="Gigascience">
        <title>Whole-genome sequence of the oriental lung fluke Paragonimus westermani.</title>
        <authorList>
            <person name="Oey H."/>
            <person name="Zakrzewski M."/>
            <person name="Narain K."/>
            <person name="Devi K.R."/>
            <person name="Agatsuma T."/>
            <person name="Nawaratna S."/>
            <person name="Gobert G.N."/>
            <person name="Jones M.K."/>
            <person name="Ragan M.A."/>
            <person name="McManus D.P."/>
            <person name="Krause L."/>
        </authorList>
    </citation>
    <scope>NUCLEOTIDE SEQUENCE [LARGE SCALE GENOMIC DNA]</scope>
    <source>
        <strain evidence="1 2">IND2009</strain>
    </source>
</reference>
<sequence>MLLSPNKDGQHYTILFDEHNKCPEFIQLSHISSRATVINLRRVFSRFGVPEIMVLDRGAAWNSADFA</sequence>
<gene>
    <name evidence="1" type="ORF">DEA37_0012358</name>
</gene>
<dbReference type="SUPFAM" id="SSF53098">
    <property type="entry name" value="Ribonuclease H-like"/>
    <property type="match status" value="1"/>
</dbReference>
<evidence type="ECO:0008006" key="3">
    <source>
        <dbReference type="Google" id="ProtNLM"/>
    </source>
</evidence>
<accession>A0A5J4N9J4</accession>
<dbReference type="EMBL" id="QNGE01005148">
    <property type="protein sequence ID" value="KAA3672246.1"/>
    <property type="molecule type" value="Genomic_DNA"/>
</dbReference>
<dbReference type="Gene3D" id="3.30.420.10">
    <property type="entry name" value="Ribonuclease H-like superfamily/Ribonuclease H"/>
    <property type="match status" value="1"/>
</dbReference>
<name>A0A5J4N9J4_9TREM</name>
<protein>
    <recommendedName>
        <fullName evidence="3">Integrase catalytic domain-containing protein</fullName>
    </recommendedName>
</protein>
<keyword evidence="2" id="KW-1185">Reference proteome</keyword>
<evidence type="ECO:0000313" key="2">
    <source>
        <dbReference type="Proteomes" id="UP000324629"/>
    </source>
</evidence>
<dbReference type="InterPro" id="IPR012337">
    <property type="entry name" value="RNaseH-like_sf"/>
</dbReference>
<dbReference type="AlphaFoldDB" id="A0A5J4N9J4"/>